<dbReference type="Pfam" id="PF01040">
    <property type="entry name" value="UbiA"/>
    <property type="match status" value="1"/>
</dbReference>
<organism evidence="13 14">
    <name type="scientific">Candidatus Chryseopegocella kryptomonas</name>
    <dbReference type="NCBI Taxonomy" id="1633643"/>
    <lineage>
        <taxon>Bacteria</taxon>
        <taxon>Pseudomonadati</taxon>
        <taxon>Candidatus Kryptoniota</taxon>
        <taxon>Candidatus Chryseopegocella</taxon>
    </lineage>
</organism>
<reference evidence="14" key="1">
    <citation type="submission" date="2015-11" db="EMBL/GenBank/DDBJ databases">
        <authorList>
            <person name="Varghese N."/>
        </authorList>
    </citation>
    <scope>NUCLEOTIDE SEQUENCE [LARGE SCALE GENOMIC DNA]</scope>
    <source>
        <strain evidence="14">JGI-23</strain>
    </source>
</reference>
<dbReference type="PANTHER" id="PTHR11048">
    <property type="entry name" value="PRENYLTRANSFERASES"/>
    <property type="match status" value="1"/>
</dbReference>
<evidence type="ECO:0000313" key="13">
    <source>
        <dbReference type="EMBL" id="CUS98226.1"/>
    </source>
</evidence>
<evidence type="ECO:0000313" key="14">
    <source>
        <dbReference type="Proteomes" id="UP000199197"/>
    </source>
</evidence>
<keyword evidence="7" id="KW-0831">Ubiquinone biosynthesis</keyword>
<dbReference type="EMBL" id="CZVW01000004">
    <property type="protein sequence ID" value="CUS98226.1"/>
    <property type="molecule type" value="Genomic_DNA"/>
</dbReference>
<evidence type="ECO:0000256" key="10">
    <source>
        <dbReference type="ARBA" id="ARBA00023136"/>
    </source>
</evidence>
<evidence type="ECO:0000256" key="6">
    <source>
        <dbReference type="ARBA" id="ARBA00022679"/>
    </source>
</evidence>
<dbReference type="Proteomes" id="UP000199197">
    <property type="component" value="Unassembled WGS sequence"/>
</dbReference>
<dbReference type="InterPro" id="IPR039653">
    <property type="entry name" value="Prenyltransferase"/>
</dbReference>
<dbReference type="Gene3D" id="1.10.357.140">
    <property type="entry name" value="UbiA prenyltransferase"/>
    <property type="match status" value="1"/>
</dbReference>
<evidence type="ECO:0000256" key="12">
    <source>
        <dbReference type="SAM" id="Phobius"/>
    </source>
</evidence>
<feature type="transmembrane region" description="Helical" evidence="12">
    <location>
        <begin position="90"/>
        <end position="110"/>
    </location>
</feature>
<keyword evidence="5" id="KW-0997">Cell inner membrane</keyword>
<dbReference type="Gene3D" id="1.20.120.1780">
    <property type="entry name" value="UbiA prenyltransferase"/>
    <property type="match status" value="1"/>
</dbReference>
<sequence>MMNPKALIDKLITYGRMIKFSHTLFALPFALSSVVFASLHYRVTAEKLFWILVAMVGARSSAMGFNRVVDKKFDALNPRTKNRELPSGKITTFEAIVFIIFFSALFVYASYKLNKLCFYLSPVALAVVFFYSFTKRFTWFSHLFLGVSLGLAPVGAWLAIAGRFDLAPIVLGFAVLTWISASDIIYACQDYEFDLKHGLYSIPQKFGIEKALKISSTIHLLTFLSFVALKYILNLGTIYTIGLILIGVLLIYQHKIVSANDLSKVNFAFNNINSLVSTGYFVFVSLEVMF</sequence>
<dbReference type="InterPro" id="IPR000537">
    <property type="entry name" value="UbiA_prenyltransferase"/>
</dbReference>
<evidence type="ECO:0000256" key="7">
    <source>
        <dbReference type="ARBA" id="ARBA00022688"/>
    </source>
</evidence>
<evidence type="ECO:0000256" key="8">
    <source>
        <dbReference type="ARBA" id="ARBA00022692"/>
    </source>
</evidence>
<gene>
    <name evidence="13" type="ORF">JGI23_00440</name>
</gene>
<accession>A0A0P1MR85</accession>
<keyword evidence="9 12" id="KW-1133">Transmembrane helix</keyword>
<dbReference type="InterPro" id="IPR044878">
    <property type="entry name" value="UbiA_sf"/>
</dbReference>
<dbReference type="GO" id="GO:0005886">
    <property type="term" value="C:plasma membrane"/>
    <property type="evidence" value="ECO:0007669"/>
    <property type="project" value="TreeGrafter"/>
</dbReference>
<dbReference type="PANTHER" id="PTHR11048:SF28">
    <property type="entry name" value="4-HYDROXYBENZOATE POLYPRENYLTRANSFERASE, MITOCHONDRIAL"/>
    <property type="match status" value="1"/>
</dbReference>
<name>A0A0P1MR85_9BACT</name>
<dbReference type="GO" id="GO:0008412">
    <property type="term" value="F:4-hydroxybenzoate polyprenyltransferase activity"/>
    <property type="evidence" value="ECO:0007669"/>
    <property type="project" value="UniProtKB-EC"/>
</dbReference>
<comment type="subcellular location">
    <subcellularLocation>
        <location evidence="2">Membrane</location>
        <topology evidence="2">Multi-pass membrane protein</topology>
    </subcellularLocation>
</comment>
<evidence type="ECO:0000256" key="9">
    <source>
        <dbReference type="ARBA" id="ARBA00022989"/>
    </source>
</evidence>
<evidence type="ECO:0000256" key="3">
    <source>
        <dbReference type="ARBA" id="ARBA00005985"/>
    </source>
</evidence>
<dbReference type="InterPro" id="IPR006371">
    <property type="entry name" value="Polyprenyltransferase_UbiA-li"/>
</dbReference>
<evidence type="ECO:0000256" key="2">
    <source>
        <dbReference type="ARBA" id="ARBA00004141"/>
    </source>
</evidence>
<feature type="transmembrane region" description="Helical" evidence="12">
    <location>
        <begin position="272"/>
        <end position="289"/>
    </location>
</feature>
<evidence type="ECO:0000256" key="1">
    <source>
        <dbReference type="ARBA" id="ARBA00001946"/>
    </source>
</evidence>
<dbReference type="CDD" id="cd13959">
    <property type="entry name" value="PT_UbiA_COQ2"/>
    <property type="match status" value="1"/>
</dbReference>
<protein>
    <recommendedName>
        <fullName evidence="11">4-hydroxybenzoate polyprenyltransferase</fullName>
        <ecNumber evidence="11">2.5.1.39</ecNumber>
    </recommendedName>
</protein>
<feature type="transmembrane region" description="Helical" evidence="12">
    <location>
        <begin position="116"/>
        <end position="133"/>
    </location>
</feature>
<keyword evidence="8 12" id="KW-0812">Transmembrane</keyword>
<evidence type="ECO:0000256" key="11">
    <source>
        <dbReference type="ARBA" id="ARBA00034524"/>
    </source>
</evidence>
<dbReference type="FunFam" id="1.10.357.140:FF:000008">
    <property type="entry name" value="4-hydroxybenzoate octaprenyltransferase"/>
    <property type="match status" value="1"/>
</dbReference>
<dbReference type="NCBIfam" id="TIGR01475">
    <property type="entry name" value="ubiA_other"/>
    <property type="match status" value="1"/>
</dbReference>
<keyword evidence="14" id="KW-1185">Reference proteome</keyword>
<keyword evidence="10 12" id="KW-0472">Membrane</keyword>
<dbReference type="EC" id="2.5.1.39" evidence="11"/>
<evidence type="ECO:0000256" key="5">
    <source>
        <dbReference type="ARBA" id="ARBA00022519"/>
    </source>
</evidence>
<proteinExistence type="inferred from homology"/>
<comment type="cofactor">
    <cofactor evidence="1">
        <name>Mg(2+)</name>
        <dbReference type="ChEBI" id="CHEBI:18420"/>
    </cofactor>
</comment>
<dbReference type="RefSeq" id="WP_234697226.1">
    <property type="nucleotide sequence ID" value="NZ_CZVW01000004.1"/>
</dbReference>
<dbReference type="AlphaFoldDB" id="A0A0P1MR85"/>
<keyword evidence="6 13" id="KW-0808">Transferase</keyword>
<comment type="similarity">
    <text evidence="3">Belongs to the UbiA prenyltransferase family.</text>
</comment>
<evidence type="ECO:0000256" key="4">
    <source>
        <dbReference type="ARBA" id="ARBA00022475"/>
    </source>
</evidence>
<dbReference type="FunFam" id="1.20.120.1780:FF:000001">
    <property type="entry name" value="4-hydroxybenzoate octaprenyltransferase"/>
    <property type="match status" value="1"/>
</dbReference>
<keyword evidence="4" id="KW-1003">Cell membrane</keyword>
<dbReference type="GO" id="GO:0006744">
    <property type="term" value="P:ubiquinone biosynthetic process"/>
    <property type="evidence" value="ECO:0007669"/>
    <property type="project" value="UniProtKB-KW"/>
</dbReference>
<feature type="transmembrane region" description="Helical" evidence="12">
    <location>
        <begin position="231"/>
        <end position="252"/>
    </location>
</feature>
<feature type="transmembrane region" description="Helical" evidence="12">
    <location>
        <begin position="20"/>
        <end position="42"/>
    </location>
</feature>
<feature type="transmembrane region" description="Helical" evidence="12">
    <location>
        <begin position="166"/>
        <end position="188"/>
    </location>
</feature>
<feature type="transmembrane region" description="Helical" evidence="12">
    <location>
        <begin position="140"/>
        <end position="160"/>
    </location>
</feature>